<evidence type="ECO:0000313" key="8">
    <source>
        <dbReference type="Proteomes" id="UP000786185"/>
    </source>
</evidence>
<reference evidence="3 6" key="1">
    <citation type="submission" date="2018-12" db="EMBL/GenBank/DDBJ databases">
        <title>Characterization and Draft Genome of Vibrio anguillarum J360 Marine Pathogen Isolated from an Outbreak in Lumpfish (Cyclopterus lumpus).</title>
        <authorList>
            <person name="Vasquez J.I."/>
            <person name="Cao T."/>
            <person name="Chakraborty S."/>
            <person name="Gnanagobal H."/>
            <person name="Wescot J."/>
            <person name="Boyce D."/>
            <person name="Santander J."/>
        </authorList>
    </citation>
    <scope>NUCLEOTIDE SEQUENCE [LARGE SCALE GENOMIC DNA]</scope>
    <source>
        <strain evidence="3 6">J360</strain>
    </source>
</reference>
<sequence>MKYLLTLCLTLGSTNVFSAPKSQLWDYWNSSNEENTQAISHQIWQTTLDTYLIQENHNNLFDYQRVNSKDKEQLELYISQLSALDPREYAKLEQYAYWVNLYNALTVNLIVDHYPIPSITKLGGFFSFGPWEQKIITINQKELTLNDIEHRILRPIWKDPRTHYAVNCASLGCPNLQKQAFTAENTELLLEKSATEFINSEKGVKVTNDKWVLSSIYDWFAEDFGTKQQLFEHLVQYNKALKSEKKSISYHYDWTLNDTNR</sequence>
<dbReference type="Proteomes" id="UP000722957">
    <property type="component" value="Unassembled WGS sequence"/>
</dbReference>
<dbReference type="Proteomes" id="UP000256923">
    <property type="component" value="Chromosome 1"/>
</dbReference>
<evidence type="ECO:0000313" key="6">
    <source>
        <dbReference type="Proteomes" id="UP000256923"/>
    </source>
</evidence>
<dbReference type="InterPro" id="IPR006869">
    <property type="entry name" value="DUF547"/>
</dbReference>
<evidence type="ECO:0000313" key="4">
    <source>
        <dbReference type="EMBL" id="MBF4271636.1"/>
    </source>
</evidence>
<dbReference type="EMBL" id="CP034672">
    <property type="protein sequence ID" value="AZS26441.1"/>
    <property type="molecule type" value="Genomic_DNA"/>
</dbReference>
<feature type="chain" id="PRO_5015068398" evidence="1">
    <location>
        <begin position="19"/>
        <end position="261"/>
    </location>
</feature>
<dbReference type="KEGG" id="vau:VANGNB10_cI2251"/>
<reference evidence="5 7" key="2">
    <citation type="journal article" date="2021" name="PeerJ">
        <title>Analysis of 44 Vibrio anguillarum genomes reveals high genetic diversity.</title>
        <authorList>
            <person name="Hansen M.J."/>
            <person name="Dalsgaard I."/>
        </authorList>
    </citation>
    <scope>NUCLEOTIDE SEQUENCE</scope>
    <source>
        <strain evidence="4 7">17-16730-2A</strain>
        <strain evidence="5">850617-1/1</strain>
    </source>
</reference>
<organism evidence="5 8">
    <name type="scientific">Vibrio anguillarum</name>
    <name type="common">Listonella anguillarum</name>
    <dbReference type="NCBI Taxonomy" id="55601"/>
    <lineage>
        <taxon>Bacteria</taxon>
        <taxon>Pseudomonadati</taxon>
        <taxon>Pseudomonadota</taxon>
        <taxon>Gammaproteobacteria</taxon>
        <taxon>Vibrionales</taxon>
        <taxon>Vibrionaceae</taxon>
        <taxon>Vibrio</taxon>
    </lineage>
</organism>
<accession>A0A1E5FKX6</accession>
<dbReference type="AlphaFoldDB" id="A0A1Q1GB92"/>
<dbReference type="Proteomes" id="UP000786185">
    <property type="component" value="Unassembled WGS sequence"/>
</dbReference>
<protein>
    <submittedName>
        <fullName evidence="5">DUF547 domain-containing protein</fullName>
    </submittedName>
</protein>
<evidence type="ECO:0000313" key="5">
    <source>
        <dbReference type="EMBL" id="MBF4435562.1"/>
    </source>
</evidence>
<feature type="domain" description="DUF547" evidence="2">
    <location>
        <begin position="88"/>
        <end position="198"/>
    </location>
</feature>
<evidence type="ECO:0000259" key="2">
    <source>
        <dbReference type="Pfam" id="PF04784"/>
    </source>
</evidence>
<evidence type="ECO:0000313" key="7">
    <source>
        <dbReference type="Proteomes" id="UP000722957"/>
    </source>
</evidence>
<accession>A0A1Q1GB92</accession>
<keyword evidence="1" id="KW-0732">Signal</keyword>
<dbReference type="Pfam" id="PF04784">
    <property type="entry name" value="DUF547"/>
    <property type="match status" value="1"/>
</dbReference>
<dbReference type="OMA" id="NEPRIHF"/>
<evidence type="ECO:0000256" key="1">
    <source>
        <dbReference type="SAM" id="SignalP"/>
    </source>
</evidence>
<dbReference type="PANTHER" id="PTHR46361:SF3">
    <property type="entry name" value="ELECTRON CARRIER_ PROTEIN DISULFIDE OXIDOREDUCTASE"/>
    <property type="match status" value="1"/>
</dbReference>
<dbReference type="EMBL" id="SCLC01000009">
    <property type="protein sequence ID" value="MBF4435562.1"/>
    <property type="molecule type" value="Genomic_DNA"/>
</dbReference>
<dbReference type="EMBL" id="RDOM01000010">
    <property type="protein sequence ID" value="MBF4271636.1"/>
    <property type="molecule type" value="Genomic_DNA"/>
</dbReference>
<dbReference type="PANTHER" id="PTHR46361">
    <property type="entry name" value="ELECTRON CARRIER/ PROTEIN DISULFIDE OXIDOREDUCTASE"/>
    <property type="match status" value="1"/>
</dbReference>
<dbReference type="RefSeq" id="WP_013856007.1">
    <property type="nucleotide sequence ID" value="NZ_AJYU02000083.1"/>
</dbReference>
<name>A0A1Q1GB92_VIBAN</name>
<evidence type="ECO:0000313" key="3">
    <source>
        <dbReference type="EMBL" id="AZS26441.1"/>
    </source>
</evidence>
<feature type="signal peptide" evidence="1">
    <location>
        <begin position="1"/>
        <end position="18"/>
    </location>
</feature>
<proteinExistence type="predicted"/>
<gene>
    <name evidence="3" type="ORF">DYL72_05050</name>
    <name evidence="4" type="ORF">EAY07_06180</name>
    <name evidence="5" type="ORF">ERJ77_13725</name>
</gene>